<dbReference type="EMBL" id="JAJHJB010000065">
    <property type="protein sequence ID" value="MCC5468404.1"/>
    <property type="molecule type" value="Genomic_DNA"/>
</dbReference>
<dbReference type="Proteomes" id="UP001165492">
    <property type="component" value="Unassembled WGS sequence"/>
</dbReference>
<keyword evidence="1" id="KW-1133">Transmembrane helix</keyword>
<keyword evidence="1" id="KW-0812">Transmembrane</keyword>
<dbReference type="RefSeq" id="WP_229537286.1">
    <property type="nucleotide sequence ID" value="NZ_JAJHJB010000065.1"/>
</dbReference>
<reference evidence="3" key="1">
    <citation type="submission" date="2021-11" db="EMBL/GenBank/DDBJ databases">
        <title>Description of a new species Pelosinus isolated from the bottom sediments of Lake Baikal.</title>
        <authorList>
            <person name="Zakharyuk A."/>
        </authorList>
    </citation>
    <scope>NUCLEOTIDE SEQUENCE</scope>
    <source>
        <strain evidence="3">Bkl1</strain>
    </source>
</reference>
<proteinExistence type="predicted"/>
<organism evidence="3 4">
    <name type="scientific">Pelosinus baikalensis</name>
    <dbReference type="NCBI Taxonomy" id="2892015"/>
    <lineage>
        <taxon>Bacteria</taxon>
        <taxon>Bacillati</taxon>
        <taxon>Bacillota</taxon>
        <taxon>Negativicutes</taxon>
        <taxon>Selenomonadales</taxon>
        <taxon>Sporomusaceae</taxon>
        <taxon>Pelosinus</taxon>
    </lineage>
</organism>
<name>A0ABS8I0Z1_9FIRM</name>
<dbReference type="EMBL" id="JAJHJB010000076">
    <property type="protein sequence ID" value="MCC5468539.1"/>
    <property type="molecule type" value="Genomic_DNA"/>
</dbReference>
<accession>A0ABS8I0Z1</accession>
<evidence type="ECO:0000313" key="4">
    <source>
        <dbReference type="Proteomes" id="UP001165492"/>
    </source>
</evidence>
<evidence type="ECO:0000313" key="3">
    <source>
        <dbReference type="EMBL" id="MCC5468539.1"/>
    </source>
</evidence>
<feature type="transmembrane region" description="Helical" evidence="1">
    <location>
        <begin position="67"/>
        <end position="87"/>
    </location>
</feature>
<comment type="caution">
    <text evidence="3">The sequence shown here is derived from an EMBL/GenBank/DDBJ whole genome shotgun (WGS) entry which is preliminary data.</text>
</comment>
<evidence type="ECO:0000313" key="2">
    <source>
        <dbReference type="EMBL" id="MCC5468404.1"/>
    </source>
</evidence>
<sequence length="94" mass="10903">MINEIEKIIQLSSEQFEEFKKSKRLDNLFKKHVGLDVRDNYALGDTAVMIPNPELYGIYRNEWKGKVIYYLVVSIMGPEIAFAWSLYPISEVSA</sequence>
<gene>
    <name evidence="2" type="ORF">LMF89_24000</name>
    <name evidence="3" type="ORF">LMF89_24700</name>
</gene>
<evidence type="ECO:0000256" key="1">
    <source>
        <dbReference type="SAM" id="Phobius"/>
    </source>
</evidence>
<keyword evidence="1" id="KW-0472">Membrane</keyword>
<keyword evidence="4" id="KW-1185">Reference proteome</keyword>
<protein>
    <submittedName>
        <fullName evidence="3">Uncharacterized protein</fullName>
    </submittedName>
</protein>